<evidence type="ECO:0000313" key="2">
    <source>
        <dbReference type="EMBL" id="ABA50605.1"/>
    </source>
</evidence>
<feature type="region of interest" description="Disordered" evidence="1">
    <location>
        <begin position="1245"/>
        <end position="1264"/>
    </location>
</feature>
<feature type="region of interest" description="Disordered" evidence="1">
    <location>
        <begin position="706"/>
        <end position="732"/>
    </location>
</feature>
<organism evidence="2 3">
    <name type="scientific">Burkholderia pseudomallei (strain 1710b)</name>
    <dbReference type="NCBI Taxonomy" id="320372"/>
    <lineage>
        <taxon>Bacteria</taxon>
        <taxon>Pseudomonadati</taxon>
        <taxon>Pseudomonadota</taxon>
        <taxon>Betaproteobacteria</taxon>
        <taxon>Burkholderiales</taxon>
        <taxon>Burkholderiaceae</taxon>
        <taxon>Burkholderia</taxon>
        <taxon>pseudomallei group</taxon>
    </lineage>
</organism>
<feature type="compositionally biased region" description="Basic and acidic residues" evidence="1">
    <location>
        <begin position="181"/>
        <end position="196"/>
    </location>
</feature>
<feature type="compositionally biased region" description="Basic and acidic residues" evidence="1">
    <location>
        <begin position="524"/>
        <end position="538"/>
    </location>
</feature>
<feature type="compositionally biased region" description="Basic and acidic residues" evidence="1">
    <location>
        <begin position="246"/>
        <end position="265"/>
    </location>
</feature>
<feature type="compositionally biased region" description="Basic and acidic residues" evidence="1">
    <location>
        <begin position="576"/>
        <end position="589"/>
    </location>
</feature>
<feature type="compositionally biased region" description="Basic residues" evidence="1">
    <location>
        <begin position="103"/>
        <end position="116"/>
    </location>
</feature>
<reference evidence="2 3" key="1">
    <citation type="submission" date="2005-09" db="EMBL/GenBank/DDBJ databases">
        <authorList>
            <person name="Woods D.E."/>
            <person name="Nierman W.C."/>
        </authorList>
    </citation>
    <scope>NUCLEOTIDE SEQUENCE [LARGE SCALE GENOMIC DNA]</scope>
    <source>
        <strain evidence="2 3">1710b</strain>
    </source>
</reference>
<name>Q3JTY8_BURP1</name>
<dbReference type="HOGENOM" id="CLU_253574_0_0_4"/>
<feature type="region of interest" description="Disordered" evidence="1">
    <location>
        <begin position="306"/>
        <end position="402"/>
    </location>
</feature>
<sequence>MWNCRRGGAARCRAQPGGRAEAARIPRLRFVRRGRLSGPAARAGAQRRSRRGIAARDLGPRVVGLHGYRAHALGDARRARDGQRASAFFVGRRYVGRTGGERRRVRRHRAGRRVTRSPRADRAVAQRHHRELRGAARGPRAARLRVREPDRQRGDRASRRSSVRRRPVRRGAARARAAARQLRDRGDVPRRAAPDRRRARRDAARRRHRRRRALPRVGRDRAVEPHRPDRVSRERRRRRYPAAPPLDRRRERAARRADGAHDRRACGGGRSRRLSLLHAKGDLRAAARGRRYAARRHVDHARAVRRSRMARAERGGLGAAARVRRQLSRGAHREILDREHRRPAGERRDRERVPLSRRRAESEGARRRGVAKRRDGRRARRGARGEAARHAEHARDLQRADERARARMRVELHHAGRHRGGRRVDEGVHDAARRAVPVDARARAGARALVRRRREAASARAAPPARGDEQGARARAADHRVVRAARAAREHAVPRPRDALSDRARRRAEDEGDLVHPRGGVRGGRIEARPARARERRDARHRGRAERPAAREAALEHARGERAQRPALRVRRRRLRDRERAGPRRDSPHRILRAALADPACGSDATARVPRGARARHRYRQAAQSREIRDGRVRPGARRRSPRHARAGARGFRASRNTRRAQWAGAPSARRRRCAIRAAVAVFDSALASCRLGSARRAARRFRSCAGRQPRAMKTRRDAARQVHGRDRPVADRPAVEDHDVARIRCMAIHADEQPAVVFARRARTRDEHGLAVLVAGRHPVALRRAAVEVVAHDAAQLHGGRLLGRVQEPVAAPGAARVDPGQLDAGVVERLLGDGARHEIDHVAPQHAGRVVVEAAPVAGDAQEPRIADHVQHDRRAVEIVCVDDVLNEARRDVEPARIAAAARHDADARAARVVPAQRHPMAARQHREVIRDVQVEHDAVRRGDRDVVHHRRRGQRDLRVDGLRAGRVRDEVAQPRPVPVGAKRDQLARVRIDLRMRGHPVREPRVAARRADAVEPGRDRERRAALGERENLARVSEHVDVRIRVDERRLARRIVHARPAPRARPAVAVAGRAAVVERYRVQHRVLRPPRQHVAAVEAAAQRIGPVAHEHAVQLARKRARHAQVDGVDFVGHGRQRARVQVDGRHRRSRGGASANLGQRRAVIRRRERERVVAHVGRPSGDLGAQPRGVVREERARRFLEAGHVARDRRHEVIGTFLRTPASVLVRMCAARFVDEAAQRDRRAARLRREPRPMARQQRDLARDDAELRAAAAARRFGRERVGIGGVGGAGGIGEVGGALAVRPGRCAGRDVRGSGRRVAGGDFVVRAARVDVDRAAGRVVEDQERAADRVVGDGPLDRERDRRQRPGRKPPVAVERDMGRKRKGRHHMVSWIGTMRYLYPGINESSITPG</sequence>
<feature type="compositionally biased region" description="Basic residues" evidence="1">
    <location>
        <begin position="367"/>
        <end position="382"/>
    </location>
</feature>
<gene>
    <name evidence="2" type="ordered locus">BURPS1710b_1561</name>
</gene>
<feature type="compositionally biased region" description="Basic residues" evidence="1">
    <location>
        <begin position="611"/>
        <end position="620"/>
    </location>
</feature>
<evidence type="ECO:0000313" key="3">
    <source>
        <dbReference type="Proteomes" id="UP000002700"/>
    </source>
</evidence>
<feature type="region of interest" description="Disordered" evidence="1">
    <location>
        <begin position="486"/>
        <end position="589"/>
    </location>
</feature>
<feature type="compositionally biased region" description="Basic and acidic residues" evidence="1">
    <location>
        <begin position="331"/>
        <end position="366"/>
    </location>
</feature>
<feature type="compositionally biased region" description="Basic and acidic residues" evidence="1">
    <location>
        <begin position="383"/>
        <end position="402"/>
    </location>
</feature>
<feature type="compositionally biased region" description="Basic and acidic residues" evidence="1">
    <location>
        <begin position="715"/>
        <end position="732"/>
    </location>
</feature>
<feature type="compositionally biased region" description="Basic and acidic residues" evidence="1">
    <location>
        <begin position="486"/>
        <end position="516"/>
    </location>
</feature>
<feature type="region of interest" description="Disordered" evidence="1">
    <location>
        <begin position="99"/>
        <end position="269"/>
    </location>
</feature>
<feature type="region of interest" description="Disordered" evidence="1">
    <location>
        <begin position="452"/>
        <end position="474"/>
    </location>
</feature>
<dbReference type="Proteomes" id="UP000002700">
    <property type="component" value="Chromosome I"/>
</dbReference>
<feature type="region of interest" description="Disordered" evidence="1">
    <location>
        <begin position="602"/>
        <end position="666"/>
    </location>
</feature>
<feature type="region of interest" description="Disordered" evidence="1">
    <location>
        <begin position="1005"/>
        <end position="1024"/>
    </location>
</feature>
<feature type="compositionally biased region" description="Basic and acidic residues" evidence="1">
    <location>
        <begin position="545"/>
        <end position="564"/>
    </location>
</feature>
<proteinExistence type="predicted"/>
<feature type="compositionally biased region" description="Basic residues" evidence="1">
    <location>
        <begin position="635"/>
        <end position="647"/>
    </location>
</feature>
<accession>Q3JTY8</accession>
<feature type="compositionally biased region" description="Basic and acidic residues" evidence="1">
    <location>
        <begin position="145"/>
        <end position="158"/>
    </location>
</feature>
<feature type="region of interest" description="Disordered" evidence="1">
    <location>
        <begin position="1348"/>
        <end position="1387"/>
    </location>
</feature>
<feature type="compositionally biased region" description="Basic and acidic residues" evidence="1">
    <location>
        <begin position="217"/>
        <end position="232"/>
    </location>
</feature>
<feature type="compositionally biased region" description="Basic residues" evidence="1">
    <location>
        <begin position="159"/>
        <end position="173"/>
    </location>
</feature>
<dbReference type="EMBL" id="CP000124">
    <property type="protein sequence ID" value="ABA50605.1"/>
    <property type="molecule type" value="Genomic_DNA"/>
</dbReference>
<feature type="compositionally biased region" description="Basic residues" evidence="1">
    <location>
        <begin position="197"/>
        <end position="214"/>
    </location>
</feature>
<dbReference type="KEGG" id="bpm:BURPS1710b_1561"/>
<protein>
    <submittedName>
        <fullName evidence="2">Uncharacterized protein</fullName>
    </submittedName>
</protein>
<evidence type="ECO:0000256" key="1">
    <source>
        <dbReference type="SAM" id="MobiDB-lite"/>
    </source>
</evidence>
<dbReference type="EnsemblBacteria" id="ABA50605">
    <property type="protein sequence ID" value="ABA50605"/>
    <property type="gene ID" value="BURPS1710b_1561"/>
</dbReference>
<feature type="compositionally biased region" description="Basic and acidic residues" evidence="1">
    <location>
        <begin position="1348"/>
        <end position="1366"/>
    </location>
</feature>